<dbReference type="InterPro" id="IPR050300">
    <property type="entry name" value="GDXG_lipolytic_enzyme"/>
</dbReference>
<evidence type="ECO:0000256" key="1">
    <source>
        <dbReference type="ARBA" id="ARBA00022801"/>
    </source>
</evidence>
<evidence type="ECO:0000259" key="2">
    <source>
        <dbReference type="Pfam" id="PF20434"/>
    </source>
</evidence>
<name>A0A077LX09_9MICO</name>
<reference evidence="3 4" key="1">
    <citation type="journal article" date="2013" name="ISME J.">
        <title>A metabolic model for members of the genus Tetrasphaera involved in enhanced biological phosphorus removal.</title>
        <authorList>
            <person name="Kristiansen R."/>
            <person name="Nguyen H.T.T."/>
            <person name="Saunders A.M."/>
            <person name="Nielsen J.L."/>
            <person name="Wimmer R."/>
            <person name="Le V.Q."/>
            <person name="McIlroy S.J."/>
            <person name="Petrovski S."/>
            <person name="Seviour R.J."/>
            <person name="Calteau A."/>
            <person name="Nielsen K.L."/>
            <person name="Nielsen P.H."/>
        </authorList>
    </citation>
    <scope>NUCLEOTIDE SEQUENCE [LARGE SCALE GENOMIC DNA]</scope>
    <source>
        <strain evidence="3 4">T1-X7</strain>
    </source>
</reference>
<organism evidence="3 4">
    <name type="scientific">Nostocoides japonicum T1-X7</name>
    <dbReference type="NCBI Taxonomy" id="1194083"/>
    <lineage>
        <taxon>Bacteria</taxon>
        <taxon>Bacillati</taxon>
        <taxon>Actinomycetota</taxon>
        <taxon>Actinomycetes</taxon>
        <taxon>Micrococcales</taxon>
        <taxon>Intrasporangiaceae</taxon>
        <taxon>Nostocoides</taxon>
    </lineage>
</organism>
<keyword evidence="1" id="KW-0378">Hydrolase</keyword>
<sequence length="384" mass="41573">MSVVILAVPTALALAPMRGSWTRGQLSWRLGFQINELPFVAAAWLLASTALAIWDGNLATPVGATAAGLATSVLAGLTLIAVRGAHAGRAISEALEGGLGADWPSHLSPELARGLRRRRPWLRIVVAPLGLRRRDVVHERNLGYGPEGRQNLLDCYRPRGATKGPCLVYFHGGGYRSGAKNREARALLYRLASEGWLCVSANYRYGPGARWPDQLVDAHRAIAWTRTTASEHGHSDADVFVAGSSAGAHLASMAALTARYEPGRPDTRVAGAICLYGFYGTPNWIDRDPTAPCAPIDLIDSDTVPFFIAHGTLDSFVPVSEARRFVERLRRTSRQPVVYAELPGGQHTFDLYRSMRFEAVVDGIEAATAWIRSSHASPPPARPD</sequence>
<dbReference type="STRING" id="1194083.BN12_130014"/>
<feature type="domain" description="BD-FAE-like" evidence="2">
    <location>
        <begin position="153"/>
        <end position="259"/>
    </location>
</feature>
<dbReference type="AlphaFoldDB" id="A0A077LX09"/>
<dbReference type="PANTHER" id="PTHR48081">
    <property type="entry name" value="AB HYDROLASE SUPERFAMILY PROTEIN C4A8.06C"/>
    <property type="match status" value="1"/>
</dbReference>
<dbReference type="Gene3D" id="3.40.50.1820">
    <property type="entry name" value="alpha/beta hydrolase"/>
    <property type="match status" value="1"/>
</dbReference>
<dbReference type="PANTHER" id="PTHR48081:SF33">
    <property type="entry name" value="KYNURENINE FORMAMIDASE"/>
    <property type="match status" value="1"/>
</dbReference>
<evidence type="ECO:0000313" key="4">
    <source>
        <dbReference type="Proteomes" id="UP000035721"/>
    </source>
</evidence>
<evidence type="ECO:0000313" key="3">
    <source>
        <dbReference type="EMBL" id="CCH76475.1"/>
    </source>
</evidence>
<dbReference type="EMBL" id="CAJB01000035">
    <property type="protein sequence ID" value="CCH76475.1"/>
    <property type="molecule type" value="Genomic_DNA"/>
</dbReference>
<dbReference type="InterPro" id="IPR049492">
    <property type="entry name" value="BD-FAE-like_dom"/>
</dbReference>
<protein>
    <submittedName>
        <fullName evidence="3">Esterase/lipase</fullName>
    </submittedName>
</protein>
<accession>A0A077LX09</accession>
<dbReference type="GO" id="GO:0016787">
    <property type="term" value="F:hydrolase activity"/>
    <property type="evidence" value="ECO:0007669"/>
    <property type="project" value="UniProtKB-KW"/>
</dbReference>
<keyword evidence="4" id="KW-1185">Reference proteome</keyword>
<gene>
    <name evidence="3" type="ORF">BN12_130014</name>
</gene>
<dbReference type="SUPFAM" id="SSF53474">
    <property type="entry name" value="alpha/beta-Hydrolases"/>
    <property type="match status" value="1"/>
</dbReference>
<dbReference type="Pfam" id="PF20434">
    <property type="entry name" value="BD-FAE"/>
    <property type="match status" value="1"/>
</dbReference>
<proteinExistence type="predicted"/>
<dbReference type="Proteomes" id="UP000035721">
    <property type="component" value="Unassembled WGS sequence"/>
</dbReference>
<dbReference type="InterPro" id="IPR029058">
    <property type="entry name" value="AB_hydrolase_fold"/>
</dbReference>
<comment type="caution">
    <text evidence="3">The sequence shown here is derived from an EMBL/GenBank/DDBJ whole genome shotgun (WGS) entry which is preliminary data.</text>
</comment>